<comment type="caution">
    <text evidence="2">The sequence shown here is derived from an EMBL/GenBank/DDBJ whole genome shotgun (WGS) entry which is preliminary data.</text>
</comment>
<dbReference type="PANTHER" id="PTHR42983">
    <property type="entry name" value="DINITROGENASE IRON-MOLYBDENUM COFACTOR PROTEIN-RELATED"/>
    <property type="match status" value="1"/>
</dbReference>
<accession>A0A434AV65</accession>
<reference evidence="2 3" key="1">
    <citation type="submission" date="2018-11" db="EMBL/GenBank/DDBJ databases">
        <title>Parancylomarina longa gen. nov., sp. nov., isolated from sediments of southern Okinawa.</title>
        <authorList>
            <person name="Fu T."/>
        </authorList>
    </citation>
    <scope>NUCLEOTIDE SEQUENCE [LARGE SCALE GENOMIC DNA]</scope>
    <source>
        <strain evidence="2 3">T3-2 S1-C</strain>
    </source>
</reference>
<dbReference type="InterPro" id="IPR036105">
    <property type="entry name" value="DiNase_FeMo-co_biosyn_sf"/>
</dbReference>
<evidence type="ECO:0000313" key="3">
    <source>
        <dbReference type="Proteomes" id="UP000282985"/>
    </source>
</evidence>
<evidence type="ECO:0000259" key="1">
    <source>
        <dbReference type="Pfam" id="PF02579"/>
    </source>
</evidence>
<dbReference type="InterPro" id="IPR003731">
    <property type="entry name" value="Di-Nase_FeMo-co_biosynth"/>
</dbReference>
<dbReference type="AlphaFoldDB" id="A0A434AV65"/>
<dbReference type="Gene3D" id="3.30.420.130">
    <property type="entry name" value="Dinitrogenase iron-molybdenum cofactor biosynthesis domain"/>
    <property type="match status" value="1"/>
</dbReference>
<protein>
    <submittedName>
        <fullName evidence="2">Dinitrogenase iron-molybdenum cofactor biosynthesis protein</fullName>
    </submittedName>
</protein>
<sequence length="125" mass="13431">MKIAVPTRDNRVDGHFGHCEFYSIVTVNENREIESIEKMESPEGCGCKSNIASVFQQMGISLMLAGNIGPGAINKINEVGVEVVRGCSGEVEDVVNSYLKGNLIDSGITCSAHENHGGEGHQCQH</sequence>
<feature type="domain" description="Dinitrogenase iron-molybdenum cofactor biosynthesis" evidence="1">
    <location>
        <begin position="9"/>
        <end position="99"/>
    </location>
</feature>
<dbReference type="SUPFAM" id="SSF53146">
    <property type="entry name" value="Nitrogenase accessory factor-like"/>
    <property type="match status" value="1"/>
</dbReference>
<dbReference type="OrthoDB" id="280278at2"/>
<name>A0A434AV65_9BACT</name>
<organism evidence="2 3">
    <name type="scientific">Ancylomarina longa</name>
    <dbReference type="NCBI Taxonomy" id="2487017"/>
    <lineage>
        <taxon>Bacteria</taxon>
        <taxon>Pseudomonadati</taxon>
        <taxon>Bacteroidota</taxon>
        <taxon>Bacteroidia</taxon>
        <taxon>Marinilabiliales</taxon>
        <taxon>Marinifilaceae</taxon>
        <taxon>Ancylomarina</taxon>
    </lineage>
</organism>
<dbReference type="InterPro" id="IPR033913">
    <property type="entry name" value="MTH1175_dom"/>
</dbReference>
<proteinExistence type="predicted"/>
<dbReference type="EMBL" id="RJJX01000010">
    <property type="protein sequence ID" value="RUT78249.1"/>
    <property type="molecule type" value="Genomic_DNA"/>
</dbReference>
<dbReference type="PANTHER" id="PTHR42983:SF1">
    <property type="entry name" value="IRON-MOLYBDENUM PROTEIN"/>
    <property type="match status" value="1"/>
</dbReference>
<dbReference type="Pfam" id="PF02579">
    <property type="entry name" value="Nitro_FeMo-Co"/>
    <property type="match status" value="1"/>
</dbReference>
<evidence type="ECO:0000313" key="2">
    <source>
        <dbReference type="EMBL" id="RUT78249.1"/>
    </source>
</evidence>
<dbReference type="Proteomes" id="UP000282985">
    <property type="component" value="Unassembled WGS sequence"/>
</dbReference>
<gene>
    <name evidence="2" type="ORF">DLK05_09235</name>
</gene>
<dbReference type="CDD" id="cd00851">
    <property type="entry name" value="MTH1175"/>
    <property type="match status" value="1"/>
</dbReference>
<keyword evidence="3" id="KW-1185">Reference proteome</keyword>
<dbReference type="RefSeq" id="WP_127343692.1">
    <property type="nucleotide sequence ID" value="NZ_RJJX01000010.1"/>
</dbReference>